<dbReference type="SUPFAM" id="SSF51735">
    <property type="entry name" value="NAD(P)-binding Rossmann-fold domains"/>
    <property type="match status" value="1"/>
</dbReference>
<proteinExistence type="inferred from homology"/>
<gene>
    <name evidence="8" type="ORF">METZ01_LOCUS348721</name>
</gene>
<dbReference type="InterPro" id="IPR022893">
    <property type="entry name" value="Shikimate_DH_fam"/>
</dbReference>
<accession>A0A382RFC2</accession>
<evidence type="ECO:0000259" key="7">
    <source>
        <dbReference type="Pfam" id="PF08501"/>
    </source>
</evidence>
<dbReference type="PANTHER" id="PTHR21089:SF1">
    <property type="entry name" value="BIFUNCTIONAL 3-DEHYDROQUINATE DEHYDRATASE_SHIKIMATE DEHYDROGENASE, CHLOROPLASTIC"/>
    <property type="match status" value="1"/>
</dbReference>
<keyword evidence="2" id="KW-0028">Amino-acid biosynthesis</keyword>
<feature type="domain" description="Shikimate dehydrogenase substrate binding N-terminal" evidence="7">
    <location>
        <begin position="1"/>
        <end position="82"/>
    </location>
</feature>
<dbReference type="UniPathway" id="UPA00053">
    <property type="reaction ID" value="UER00087"/>
</dbReference>
<evidence type="ECO:0000256" key="3">
    <source>
        <dbReference type="ARBA" id="ARBA00022857"/>
    </source>
</evidence>
<reference evidence="8" key="1">
    <citation type="submission" date="2018-05" db="EMBL/GenBank/DDBJ databases">
        <authorList>
            <person name="Lanie J.A."/>
            <person name="Ng W.-L."/>
            <person name="Kazmierczak K.M."/>
            <person name="Andrzejewski T.M."/>
            <person name="Davidsen T.M."/>
            <person name="Wayne K.J."/>
            <person name="Tettelin H."/>
            <person name="Glass J.I."/>
            <person name="Rusch D."/>
            <person name="Podicherti R."/>
            <person name="Tsui H.-C.T."/>
            <person name="Winkler M.E."/>
        </authorList>
    </citation>
    <scope>NUCLEOTIDE SEQUENCE</scope>
</reference>
<dbReference type="HAMAP" id="MF_00222">
    <property type="entry name" value="Shikimate_DH_AroE"/>
    <property type="match status" value="1"/>
</dbReference>
<evidence type="ECO:0000256" key="4">
    <source>
        <dbReference type="ARBA" id="ARBA00023002"/>
    </source>
</evidence>
<feature type="domain" description="Quinate/shikimate 5-dehydrogenase/glutamyl-tRNA reductase" evidence="6">
    <location>
        <begin position="107"/>
        <end position="177"/>
    </location>
</feature>
<dbReference type="SUPFAM" id="SSF53223">
    <property type="entry name" value="Aminoacid dehydrogenase-like, N-terminal domain"/>
    <property type="match status" value="1"/>
</dbReference>
<dbReference type="InterPro" id="IPR013708">
    <property type="entry name" value="Shikimate_DH-bd_N"/>
</dbReference>
<feature type="non-terminal residue" evidence="8">
    <location>
        <position position="1"/>
    </location>
</feature>
<dbReference type="GO" id="GO:0005829">
    <property type="term" value="C:cytosol"/>
    <property type="evidence" value="ECO:0007669"/>
    <property type="project" value="TreeGrafter"/>
</dbReference>
<dbReference type="InterPro" id="IPR036291">
    <property type="entry name" value="NAD(P)-bd_dom_sf"/>
</dbReference>
<evidence type="ECO:0000313" key="8">
    <source>
        <dbReference type="EMBL" id="SVC95867.1"/>
    </source>
</evidence>
<dbReference type="GO" id="GO:0019632">
    <property type="term" value="P:shikimate metabolic process"/>
    <property type="evidence" value="ECO:0007669"/>
    <property type="project" value="InterPro"/>
</dbReference>
<dbReference type="EC" id="1.1.1.25" evidence="1"/>
<organism evidence="8">
    <name type="scientific">marine metagenome</name>
    <dbReference type="NCBI Taxonomy" id="408172"/>
    <lineage>
        <taxon>unclassified sequences</taxon>
        <taxon>metagenomes</taxon>
        <taxon>ecological metagenomes</taxon>
    </lineage>
</organism>
<dbReference type="AlphaFoldDB" id="A0A382RFC2"/>
<keyword evidence="5" id="KW-0057">Aromatic amino acid biosynthesis</keyword>
<evidence type="ECO:0000259" key="6">
    <source>
        <dbReference type="Pfam" id="PF01488"/>
    </source>
</evidence>
<dbReference type="Gene3D" id="3.40.50.10860">
    <property type="entry name" value="Leucine Dehydrogenase, chain A, domain 1"/>
    <property type="match status" value="1"/>
</dbReference>
<dbReference type="GO" id="GO:0050661">
    <property type="term" value="F:NADP binding"/>
    <property type="evidence" value="ECO:0007669"/>
    <property type="project" value="InterPro"/>
</dbReference>
<dbReference type="InterPro" id="IPR046346">
    <property type="entry name" value="Aminoacid_DH-like_N_sf"/>
</dbReference>
<keyword evidence="3" id="KW-0521">NADP</keyword>
<dbReference type="InterPro" id="IPR011342">
    <property type="entry name" value="Shikimate_DH"/>
</dbReference>
<dbReference type="NCBIfam" id="TIGR00507">
    <property type="entry name" value="aroE"/>
    <property type="match status" value="1"/>
</dbReference>
<name>A0A382RFC2_9ZZZZ</name>
<evidence type="ECO:0000256" key="2">
    <source>
        <dbReference type="ARBA" id="ARBA00022605"/>
    </source>
</evidence>
<dbReference type="EMBL" id="UINC01121012">
    <property type="protein sequence ID" value="SVC95867.1"/>
    <property type="molecule type" value="Genomic_DNA"/>
</dbReference>
<dbReference type="GO" id="GO:0004764">
    <property type="term" value="F:shikimate 3-dehydrogenase (NADP+) activity"/>
    <property type="evidence" value="ECO:0007669"/>
    <property type="project" value="UniProtKB-EC"/>
</dbReference>
<keyword evidence="4" id="KW-0560">Oxidoreductase</keyword>
<dbReference type="InterPro" id="IPR006151">
    <property type="entry name" value="Shikm_DH/Glu-tRNA_Rdtase"/>
</dbReference>
<dbReference type="Pfam" id="PF01488">
    <property type="entry name" value="Shikimate_DH"/>
    <property type="match status" value="1"/>
</dbReference>
<dbReference type="CDD" id="cd01065">
    <property type="entry name" value="NAD_bind_Shikimate_DH"/>
    <property type="match status" value="1"/>
</dbReference>
<evidence type="ECO:0000256" key="1">
    <source>
        <dbReference type="ARBA" id="ARBA00012962"/>
    </source>
</evidence>
<dbReference type="GO" id="GO:0009423">
    <property type="term" value="P:chorismate biosynthetic process"/>
    <property type="evidence" value="ECO:0007669"/>
    <property type="project" value="UniProtKB-UniPathway"/>
</dbReference>
<dbReference type="PANTHER" id="PTHR21089">
    <property type="entry name" value="SHIKIMATE DEHYDROGENASE"/>
    <property type="match status" value="1"/>
</dbReference>
<sequence length="254" mass="28982">IGNPIEHSLSPKLHNHWIQQNNIDAIYKKKQLNESDIKTMIDEVKSEKINGINVTVPFKKSVIPFLDQLTLIAKEAQSVNTIFKKDNKIVGDNTDIGGFEYGLKHINYNVQNKKVFILGAGGVVPSIILALKKLGVFKIFLSNRTKEKAVELKKIYKDLEVINWGECIDFDMIINATSLGLKNDDRIELDFGKIKSDKLFYDVIYNPSKTNFLLKGEELGNKIENGKMMFIYQAQLAFKIWHNILPKVDDKLLD</sequence>
<evidence type="ECO:0000256" key="5">
    <source>
        <dbReference type="ARBA" id="ARBA00023141"/>
    </source>
</evidence>
<dbReference type="Gene3D" id="3.40.50.720">
    <property type="entry name" value="NAD(P)-binding Rossmann-like Domain"/>
    <property type="match status" value="1"/>
</dbReference>
<dbReference type="GO" id="GO:0009073">
    <property type="term" value="P:aromatic amino acid family biosynthetic process"/>
    <property type="evidence" value="ECO:0007669"/>
    <property type="project" value="UniProtKB-KW"/>
</dbReference>
<dbReference type="GO" id="GO:0008652">
    <property type="term" value="P:amino acid biosynthetic process"/>
    <property type="evidence" value="ECO:0007669"/>
    <property type="project" value="UniProtKB-KW"/>
</dbReference>
<protein>
    <recommendedName>
        <fullName evidence="1">shikimate dehydrogenase (NADP(+))</fullName>
        <ecNumber evidence="1">1.1.1.25</ecNumber>
    </recommendedName>
</protein>
<dbReference type="Pfam" id="PF08501">
    <property type="entry name" value="Shikimate_dh_N"/>
    <property type="match status" value="1"/>
</dbReference>